<evidence type="ECO:0000256" key="3">
    <source>
        <dbReference type="ARBA" id="ARBA00022679"/>
    </source>
</evidence>
<dbReference type="RefSeq" id="WP_289447342.1">
    <property type="nucleotide sequence ID" value="NZ_JAUCGR010000002.1"/>
</dbReference>
<dbReference type="Pfam" id="PF01757">
    <property type="entry name" value="Acyl_transf_3"/>
    <property type="match status" value="1"/>
</dbReference>
<evidence type="ECO:0000256" key="6">
    <source>
        <dbReference type="ARBA" id="ARBA00023136"/>
    </source>
</evidence>
<evidence type="ECO:0000256" key="8">
    <source>
        <dbReference type="SAM" id="MobiDB-lite"/>
    </source>
</evidence>
<feature type="region of interest" description="Disordered" evidence="8">
    <location>
        <begin position="1"/>
        <end position="27"/>
    </location>
</feature>
<dbReference type="InterPro" id="IPR050879">
    <property type="entry name" value="Acyltransferase_3"/>
</dbReference>
<dbReference type="PANTHER" id="PTHR23028">
    <property type="entry name" value="ACETYLTRANSFERASE"/>
    <property type="match status" value="1"/>
</dbReference>
<dbReference type="InterPro" id="IPR036514">
    <property type="entry name" value="SGNH_hydro_sf"/>
</dbReference>
<feature type="domain" description="Acyltransferase 3" evidence="10">
    <location>
        <begin position="41"/>
        <end position="399"/>
    </location>
</feature>
<keyword evidence="5 9" id="KW-1133">Transmembrane helix</keyword>
<feature type="compositionally biased region" description="Low complexity" evidence="8">
    <location>
        <begin position="455"/>
        <end position="464"/>
    </location>
</feature>
<organism evidence="11 12">
    <name type="scientific">Cellulomonas edaphi</name>
    <dbReference type="NCBI Taxonomy" id="3053468"/>
    <lineage>
        <taxon>Bacteria</taxon>
        <taxon>Bacillati</taxon>
        <taxon>Actinomycetota</taxon>
        <taxon>Actinomycetes</taxon>
        <taxon>Micrococcales</taxon>
        <taxon>Cellulomonadaceae</taxon>
        <taxon>Cellulomonas</taxon>
    </lineage>
</organism>
<dbReference type="PANTHER" id="PTHR23028:SF53">
    <property type="entry name" value="ACYL_TRANSF_3 DOMAIN-CONTAINING PROTEIN"/>
    <property type="match status" value="1"/>
</dbReference>
<feature type="region of interest" description="Disordered" evidence="8">
    <location>
        <begin position="455"/>
        <end position="492"/>
    </location>
</feature>
<dbReference type="SUPFAM" id="SSF52266">
    <property type="entry name" value="SGNH hydrolase"/>
    <property type="match status" value="1"/>
</dbReference>
<keyword evidence="6 9" id="KW-0472">Membrane</keyword>
<gene>
    <name evidence="11" type="ORF">QRT05_11365</name>
</gene>
<dbReference type="EC" id="2.3.1.-" evidence="11"/>
<keyword evidence="3 11" id="KW-0808">Transferase</keyword>
<feature type="transmembrane region" description="Helical" evidence="9">
    <location>
        <begin position="66"/>
        <end position="87"/>
    </location>
</feature>
<dbReference type="Gene3D" id="3.40.50.1110">
    <property type="entry name" value="SGNH hydrolase"/>
    <property type="match status" value="1"/>
</dbReference>
<comment type="caution">
    <text evidence="11">The sequence shown here is derived from an EMBL/GenBank/DDBJ whole genome shotgun (WGS) entry which is preliminary data.</text>
</comment>
<feature type="transmembrane region" description="Helical" evidence="9">
    <location>
        <begin position="354"/>
        <end position="372"/>
    </location>
</feature>
<evidence type="ECO:0000313" key="11">
    <source>
        <dbReference type="EMBL" id="MDM7831934.1"/>
    </source>
</evidence>
<evidence type="ECO:0000256" key="1">
    <source>
        <dbReference type="ARBA" id="ARBA00004651"/>
    </source>
</evidence>
<name>A0ABT7SAE6_9CELL</name>
<keyword evidence="2" id="KW-1003">Cell membrane</keyword>
<sequence length="654" mass="69265">MTVDSRTVRPADVGRAPARSDRADRQWGASAADTVRAGRIPGLDGLRALAVAAVIAYHLFPDLLPGGFLGVDVFFVVSGFLITTLLLREVHDGGRLELARFWVRRARRLIPALLVVVTVSIPAAALADRDLLVGIGRQVVGALTFSTNWLAIAAGSSYFDATQPELFQTFWSLAIEEQFYLVWPLLLAVVLAVLRTWRARARAALGAAVVSALLMALRYQPGDDPTRVYYGTDTHAFGLLLGASAAFALAGGARWVWRGRWTAWLGPASLALLGAFALVMSAEGAFAYRGGIFAASVLAVVAVVACTGTGATTGAGTSASEGASAGSGPTGTALDGYVRALELSPLRWVGERSYGLYLWHWPVILVVAAAAGDAPGSASWWRTAALALALTVLLSWASYRWVETPVRRLGVRESLRRVRAALGAPSRLPRAMAAGCAVVVLAAATCVVTAPRQSQAQESVQAAQREIEEQNERARTEPDPTSSPPASGTEVTGDEVVAFGDSVLSAAAPTLYDAFPGIRIDAKPIRKWIDAAPVVRKAADQGLLRPVVVLNFGTNGGFQFEGSEQAFDDILATIGPDRRVVVLTINGISHWVPGANAKLKAMAAAHPNVTVADWRSYVRRHAGLLHSDHTHPNMKGVVAFADVLGRALDASPQS</sequence>
<dbReference type="InterPro" id="IPR002656">
    <property type="entry name" value="Acyl_transf_3_dom"/>
</dbReference>
<feature type="transmembrane region" description="Helical" evidence="9">
    <location>
        <begin position="292"/>
        <end position="311"/>
    </location>
</feature>
<dbReference type="EMBL" id="JAUCGR010000002">
    <property type="protein sequence ID" value="MDM7831934.1"/>
    <property type="molecule type" value="Genomic_DNA"/>
</dbReference>
<evidence type="ECO:0000256" key="7">
    <source>
        <dbReference type="ARBA" id="ARBA00023315"/>
    </source>
</evidence>
<keyword evidence="12" id="KW-1185">Reference proteome</keyword>
<evidence type="ECO:0000256" key="5">
    <source>
        <dbReference type="ARBA" id="ARBA00022989"/>
    </source>
</evidence>
<evidence type="ECO:0000259" key="10">
    <source>
        <dbReference type="Pfam" id="PF01757"/>
    </source>
</evidence>
<keyword evidence="7 11" id="KW-0012">Acyltransferase</keyword>
<evidence type="ECO:0000256" key="9">
    <source>
        <dbReference type="SAM" id="Phobius"/>
    </source>
</evidence>
<evidence type="ECO:0000256" key="4">
    <source>
        <dbReference type="ARBA" id="ARBA00022692"/>
    </source>
</evidence>
<reference evidence="11 12" key="1">
    <citation type="submission" date="2023-06" db="EMBL/GenBank/DDBJ databases">
        <title>Cellulomonas sp. MW9 Whole genome sequence.</title>
        <authorList>
            <person name="Park S."/>
        </authorList>
    </citation>
    <scope>NUCLEOTIDE SEQUENCE [LARGE SCALE GENOMIC DNA]</scope>
    <source>
        <strain evidence="11 12">MW9</strain>
    </source>
</reference>
<feature type="transmembrane region" description="Helical" evidence="9">
    <location>
        <begin position="203"/>
        <end position="219"/>
    </location>
</feature>
<protein>
    <submittedName>
        <fullName evidence="11">Acyltransferase family protein</fullName>
        <ecNumber evidence="11">2.3.1.-</ecNumber>
    </submittedName>
</protein>
<comment type="subcellular location">
    <subcellularLocation>
        <location evidence="1">Cell membrane</location>
        <topology evidence="1">Multi-pass membrane protein</topology>
    </subcellularLocation>
</comment>
<accession>A0ABT7SAE6</accession>
<evidence type="ECO:0000313" key="12">
    <source>
        <dbReference type="Proteomes" id="UP001321453"/>
    </source>
</evidence>
<feature type="compositionally biased region" description="Basic and acidic residues" evidence="8">
    <location>
        <begin position="465"/>
        <end position="478"/>
    </location>
</feature>
<feature type="transmembrane region" description="Helical" evidence="9">
    <location>
        <begin position="263"/>
        <end position="280"/>
    </location>
</feature>
<feature type="transmembrane region" description="Helical" evidence="9">
    <location>
        <begin position="179"/>
        <end position="197"/>
    </location>
</feature>
<evidence type="ECO:0000256" key="2">
    <source>
        <dbReference type="ARBA" id="ARBA00022475"/>
    </source>
</evidence>
<proteinExistence type="predicted"/>
<feature type="transmembrane region" description="Helical" evidence="9">
    <location>
        <begin position="239"/>
        <end position="257"/>
    </location>
</feature>
<keyword evidence="4 9" id="KW-0812">Transmembrane</keyword>
<dbReference type="Proteomes" id="UP001321453">
    <property type="component" value="Unassembled WGS sequence"/>
</dbReference>
<feature type="transmembrane region" description="Helical" evidence="9">
    <location>
        <begin position="384"/>
        <end position="402"/>
    </location>
</feature>
<feature type="transmembrane region" description="Helical" evidence="9">
    <location>
        <begin position="108"/>
        <end position="127"/>
    </location>
</feature>
<dbReference type="GO" id="GO:0016746">
    <property type="term" value="F:acyltransferase activity"/>
    <property type="evidence" value="ECO:0007669"/>
    <property type="project" value="UniProtKB-KW"/>
</dbReference>